<comment type="caution">
    <text evidence="1">The sequence shown here is derived from an EMBL/GenBank/DDBJ whole genome shotgun (WGS) entry which is preliminary data.</text>
</comment>
<organism evidence="1 2">
    <name type="scientific">Hyalomma asiaticum</name>
    <name type="common">Tick</name>
    <dbReference type="NCBI Taxonomy" id="266040"/>
    <lineage>
        <taxon>Eukaryota</taxon>
        <taxon>Metazoa</taxon>
        <taxon>Ecdysozoa</taxon>
        <taxon>Arthropoda</taxon>
        <taxon>Chelicerata</taxon>
        <taxon>Arachnida</taxon>
        <taxon>Acari</taxon>
        <taxon>Parasitiformes</taxon>
        <taxon>Ixodida</taxon>
        <taxon>Ixodoidea</taxon>
        <taxon>Ixodidae</taxon>
        <taxon>Hyalomminae</taxon>
        <taxon>Hyalomma</taxon>
    </lineage>
</organism>
<name>A0ACB7T669_HYAAI</name>
<protein>
    <submittedName>
        <fullName evidence="1">Uncharacterized protein</fullName>
    </submittedName>
</protein>
<gene>
    <name evidence="1" type="ORF">HPB50_007974</name>
</gene>
<dbReference type="Proteomes" id="UP000821845">
    <property type="component" value="Chromosome 10"/>
</dbReference>
<reference evidence="1" key="1">
    <citation type="submission" date="2020-05" db="EMBL/GenBank/DDBJ databases">
        <title>Large-scale comparative analyses of tick genomes elucidate their genetic diversity and vector capacities.</title>
        <authorList>
            <person name="Jia N."/>
            <person name="Wang J."/>
            <person name="Shi W."/>
            <person name="Du L."/>
            <person name="Sun Y."/>
            <person name="Zhan W."/>
            <person name="Jiang J."/>
            <person name="Wang Q."/>
            <person name="Zhang B."/>
            <person name="Ji P."/>
            <person name="Sakyi L.B."/>
            <person name="Cui X."/>
            <person name="Yuan T."/>
            <person name="Jiang B."/>
            <person name="Yang W."/>
            <person name="Lam T.T.-Y."/>
            <person name="Chang Q."/>
            <person name="Ding S."/>
            <person name="Wang X."/>
            <person name="Zhu J."/>
            <person name="Ruan X."/>
            <person name="Zhao L."/>
            <person name="Wei J."/>
            <person name="Que T."/>
            <person name="Du C."/>
            <person name="Cheng J."/>
            <person name="Dai P."/>
            <person name="Han X."/>
            <person name="Huang E."/>
            <person name="Gao Y."/>
            <person name="Liu J."/>
            <person name="Shao H."/>
            <person name="Ye R."/>
            <person name="Li L."/>
            <person name="Wei W."/>
            <person name="Wang X."/>
            <person name="Wang C."/>
            <person name="Yang T."/>
            <person name="Huo Q."/>
            <person name="Li W."/>
            <person name="Guo W."/>
            <person name="Chen H."/>
            <person name="Zhou L."/>
            <person name="Ni X."/>
            <person name="Tian J."/>
            <person name="Zhou Y."/>
            <person name="Sheng Y."/>
            <person name="Liu T."/>
            <person name="Pan Y."/>
            <person name="Xia L."/>
            <person name="Li J."/>
            <person name="Zhao F."/>
            <person name="Cao W."/>
        </authorList>
    </citation>
    <scope>NUCLEOTIDE SEQUENCE</scope>
    <source>
        <strain evidence="1">Hyas-2018</strain>
    </source>
</reference>
<sequence length="121" mass="13331">MESPQRRPACSTARETRGQRTHAPCPRRSRTATQQWKHRQARALISGPTRSTQDAAWILASPAAGTSKHQQPPPALFSRRSPFSCPRRRPAIRRASTDGRLRCGASFAATEKLLCLTTAVA</sequence>
<keyword evidence="2" id="KW-1185">Reference proteome</keyword>
<evidence type="ECO:0000313" key="2">
    <source>
        <dbReference type="Proteomes" id="UP000821845"/>
    </source>
</evidence>
<accession>A0ACB7T669</accession>
<evidence type="ECO:0000313" key="1">
    <source>
        <dbReference type="EMBL" id="KAH6942568.1"/>
    </source>
</evidence>
<proteinExistence type="predicted"/>
<dbReference type="EMBL" id="CM023490">
    <property type="protein sequence ID" value="KAH6942568.1"/>
    <property type="molecule type" value="Genomic_DNA"/>
</dbReference>